<dbReference type="SMART" id="SM00060">
    <property type="entry name" value="FN3"/>
    <property type="match status" value="7"/>
</dbReference>
<feature type="domain" description="Fibronectin type-III" evidence="2">
    <location>
        <begin position="944"/>
        <end position="1041"/>
    </location>
</feature>
<dbReference type="PANTHER" id="PTHR24099">
    <property type="entry name" value="E3 UBIQUITIN-PROTEIN LIGASE TRIM36-RELATED"/>
    <property type="match status" value="1"/>
</dbReference>
<dbReference type="Gene3D" id="2.60.40.10">
    <property type="entry name" value="Immunoglobulins"/>
    <property type="match status" value="7"/>
</dbReference>
<dbReference type="Proteomes" id="UP000694397">
    <property type="component" value="Chromosome 19"/>
</dbReference>
<dbReference type="InterPro" id="IPR050617">
    <property type="entry name" value="E3_ligase_FN3/SPRY"/>
</dbReference>
<name>A0A8D0C7F5_SCLFO</name>
<dbReference type="SUPFAM" id="SSF49265">
    <property type="entry name" value="Fibronectin type III"/>
    <property type="match status" value="4"/>
</dbReference>
<proteinExistence type="predicted"/>
<evidence type="ECO:0000313" key="4">
    <source>
        <dbReference type="Proteomes" id="UP000694397"/>
    </source>
</evidence>
<keyword evidence="1" id="KW-1133">Transmembrane helix</keyword>
<gene>
    <name evidence="3" type="primary">FNDC3B</name>
    <name evidence="3" type="synonym">LOC108927766</name>
</gene>
<dbReference type="PROSITE" id="PS50853">
    <property type="entry name" value="FN3"/>
    <property type="match status" value="7"/>
</dbReference>
<dbReference type="Pfam" id="PF00041">
    <property type="entry name" value="fn3"/>
    <property type="match status" value="6"/>
</dbReference>
<dbReference type="PRINTS" id="PR00014">
    <property type="entry name" value="FNTYPEIII"/>
</dbReference>
<reference evidence="3" key="3">
    <citation type="submission" date="2025-09" db="UniProtKB">
        <authorList>
            <consortium name="Ensembl"/>
        </authorList>
    </citation>
    <scope>IDENTIFICATION</scope>
</reference>
<organism evidence="3 4">
    <name type="scientific">Scleropages formosus</name>
    <name type="common">Asian bonytongue</name>
    <name type="synonym">Osteoglossum formosum</name>
    <dbReference type="NCBI Taxonomy" id="113540"/>
    <lineage>
        <taxon>Eukaryota</taxon>
        <taxon>Metazoa</taxon>
        <taxon>Chordata</taxon>
        <taxon>Craniata</taxon>
        <taxon>Vertebrata</taxon>
        <taxon>Euteleostomi</taxon>
        <taxon>Actinopterygii</taxon>
        <taxon>Neopterygii</taxon>
        <taxon>Teleostei</taxon>
        <taxon>Osteoglossocephala</taxon>
        <taxon>Osteoglossomorpha</taxon>
        <taxon>Osteoglossiformes</taxon>
        <taxon>Osteoglossidae</taxon>
        <taxon>Scleropages</taxon>
    </lineage>
</organism>
<dbReference type="CDD" id="cd00063">
    <property type="entry name" value="FN3"/>
    <property type="match status" value="7"/>
</dbReference>
<dbReference type="PANTHER" id="PTHR24099:SF11">
    <property type="entry name" value="FIBRONECTIN TYPE III DOMAIN-CONTAINING 3BA-RELATED"/>
    <property type="match status" value="1"/>
</dbReference>
<keyword evidence="1" id="KW-0812">Transmembrane</keyword>
<feature type="domain" description="Fibronectin type-III" evidence="2">
    <location>
        <begin position="656"/>
        <end position="752"/>
    </location>
</feature>
<keyword evidence="1" id="KW-0472">Membrane</keyword>
<sequence length="1091" mass="120274">KQVTMMMMDLPALLDREPPVILPMLVGETSQQVVFVQVNPGETFAIRTQDGSLQCIQGPAEVPMMSVNGSVPPIYVPPGYISQVLEDGTGFRRVVITPQSECYPRYSHSISPIHSLHPYLGHSNFLQTWNKFYLPTGDTPPHHYYHYYPIPVYGMSGWIGREDRCAKPQAKVKERPLDRQNRLNNPLSSMSKIHRSGMVTPMAISMGQDKSHNASDGRNGVLGVSKAEWWERSSPRASELNTQVQVLNIQARSAQLTWMPPVTLSGVDGSSSSSCSYEVVLSDKGWDGKYRVVYSGEELECVLKDLRPATDYHVRINALCGNVRGSSSEPVVFTTLASSPECPLPPRLSHRTKSSLTLQWKLPVDNGSKVTHYLLEWDEGKTSSVFKECYFGAQRHCKLTHLSSAMGYKFRLAARNDIGTSGFSPEMVFFTSGPLPPLPKMPRLVQAGTAWVSLEWSRPKGYRPEEVLTYTLEAREENKVRDVRHTTQVMLISASSRERRSGPSSTLVCTTTLDIPGVPTKPCLKGEVLPHSFCVTWDPPQDDGGTEVMTYLLEISEGNYEGGSPALLKNCGGEKKFLRTAFTSLPDCPSSEATEYSLEISAMGSEPSEVYRGPALEHTVSSLLPGAKYTFRVRGANQTGFGPYSEPTEVKMAHGPPGQCKTPLLTLASPSSLLVSWEVCTRPESSDVSVSEYHLEWSRNDDPLQLVYSGTDTQREICDLTPGTRYRCRVQAVSEMGVSPFSELASCCTPAASPDVVPNLTTLEQDPAGSPSFSPSTCLALKWEEPCANGAPIMSYTVALGDQLINVGCITGHVIEGLQPNYEYSVRVQAVNEFGAGLFCVPLHVRTRPLPPSPPLLECAAVGPQSLRLKWSPTARETAYVLQMEDQKRQRFVTMYRGPSHTYKVQRLMEWSSYAFRIQAVSSAGEGPFSDTYTFNTAKSLPPALKAPRVTQLNGSTCRITWDGIPPMRGDPISFILQVLVGRESEYKQVFKGEETAFLMEGLVRNAEHRFRVAACRRCSDTDQELCGPFSPPCLFSAPLLNPTADALLRGKGDQSYSGICTDEQFAALIVVVLTAISIVTAFVLHFLVME</sequence>
<feature type="domain" description="Fibronectin type-III" evidence="2">
    <location>
        <begin position="342"/>
        <end position="435"/>
    </location>
</feature>
<evidence type="ECO:0000259" key="2">
    <source>
        <dbReference type="PROSITE" id="PS50853"/>
    </source>
</evidence>
<reference evidence="3 4" key="1">
    <citation type="submission" date="2019-04" db="EMBL/GenBank/DDBJ databases">
        <authorList>
            <consortium name="Wellcome Sanger Institute Data Sharing"/>
        </authorList>
    </citation>
    <scope>NUCLEOTIDE SEQUENCE [LARGE SCALE GENOMIC DNA]</scope>
</reference>
<feature type="domain" description="Fibronectin type-III" evidence="2">
    <location>
        <begin position="518"/>
        <end position="655"/>
    </location>
</feature>
<dbReference type="InterPro" id="IPR003961">
    <property type="entry name" value="FN3_dom"/>
</dbReference>
<evidence type="ECO:0000313" key="3">
    <source>
        <dbReference type="Ensembl" id="ENSSFOP00015062721.1"/>
    </source>
</evidence>
<feature type="transmembrane region" description="Helical" evidence="1">
    <location>
        <begin position="1066"/>
        <end position="1089"/>
    </location>
</feature>
<feature type="domain" description="Fibronectin type-III" evidence="2">
    <location>
        <begin position="240"/>
        <end position="338"/>
    </location>
</feature>
<protein>
    <submittedName>
        <fullName evidence="3">Fibronectin type III domain containing 3B</fullName>
    </submittedName>
</protein>
<dbReference type="InterPro" id="IPR036116">
    <property type="entry name" value="FN3_sf"/>
</dbReference>
<evidence type="ECO:0000256" key="1">
    <source>
        <dbReference type="SAM" id="Phobius"/>
    </source>
</evidence>
<dbReference type="FunFam" id="2.60.40.10:FF:000185">
    <property type="entry name" value="Fibronectin type III domain containing 3A"/>
    <property type="match status" value="1"/>
</dbReference>
<dbReference type="InterPro" id="IPR013783">
    <property type="entry name" value="Ig-like_fold"/>
</dbReference>
<dbReference type="AlphaFoldDB" id="A0A8D0C7F5"/>
<feature type="domain" description="Fibronectin type-III" evidence="2">
    <location>
        <begin position="763"/>
        <end position="850"/>
    </location>
</feature>
<reference evidence="3" key="2">
    <citation type="submission" date="2025-08" db="UniProtKB">
        <authorList>
            <consortium name="Ensembl"/>
        </authorList>
    </citation>
    <scope>IDENTIFICATION</scope>
</reference>
<accession>A0A8D0C7F5</accession>
<keyword evidence="4" id="KW-1185">Reference proteome</keyword>
<dbReference type="GeneTree" id="ENSGT00940000157005"/>
<feature type="domain" description="Fibronectin type-III" evidence="2">
    <location>
        <begin position="851"/>
        <end position="940"/>
    </location>
</feature>
<dbReference type="Ensembl" id="ENSSFOT00015050852.1">
    <property type="protein sequence ID" value="ENSSFOP00015062721.1"/>
    <property type="gene ID" value="ENSSFOG00015007525.2"/>
</dbReference>